<keyword evidence="2" id="KW-1185">Reference proteome</keyword>
<dbReference type="PANTHER" id="PTHR13271:SF34">
    <property type="entry name" value="N-LYSINE METHYLTRANSFERASE SETD6"/>
    <property type="match status" value="1"/>
</dbReference>
<dbReference type="HOGENOM" id="CLU_023001_1_0_1"/>
<dbReference type="GO" id="GO:0005634">
    <property type="term" value="C:nucleus"/>
    <property type="evidence" value="ECO:0007669"/>
    <property type="project" value="TreeGrafter"/>
</dbReference>
<evidence type="ECO:0000313" key="1">
    <source>
        <dbReference type="EMBL" id="KIM32800.1"/>
    </source>
</evidence>
<dbReference type="CDD" id="cd10527">
    <property type="entry name" value="SET_LSMT"/>
    <property type="match status" value="1"/>
</dbReference>
<dbReference type="STRING" id="933852.A0A0C3B7I7"/>
<sequence>MPRSSLARWTLFRRAYALVSSRAFWVDAYHGLALVPIADAFNHTEEHHVHLETDWEVCRVCGALQACEHDEDEDRSSQMTTITHSFDMVMDRDVHRGDEVFNTYNVESQTGRVTETSGIGNVELLCRYGFVLEGNGADRIVFGEEEVQRFTNASGPAAAVQWSYDDNIVTNARVAFEDAGLVVEGTSSGLQMDAEGGITRALWTRLAQDVLLKKVGAQKMPVDSHSTVTSAAADVERVLVQGVSFAVVGLCERRIEEMGDGDDDEGDEVDDVSVVGVGFGARMVTLVGRYVRGERALLEAAVQLWKEFGKSVRSF</sequence>
<reference evidence="1 2" key="1">
    <citation type="submission" date="2014-04" db="EMBL/GenBank/DDBJ databases">
        <authorList>
            <consortium name="DOE Joint Genome Institute"/>
            <person name="Kuo A."/>
            <person name="Zuccaro A."/>
            <person name="Kohler A."/>
            <person name="Nagy L.G."/>
            <person name="Floudas D."/>
            <person name="Copeland A."/>
            <person name="Barry K.W."/>
            <person name="Cichocki N."/>
            <person name="Veneault-Fourrey C."/>
            <person name="LaButti K."/>
            <person name="Lindquist E.A."/>
            <person name="Lipzen A."/>
            <person name="Lundell T."/>
            <person name="Morin E."/>
            <person name="Murat C."/>
            <person name="Sun H."/>
            <person name="Tunlid A."/>
            <person name="Henrissat B."/>
            <person name="Grigoriev I.V."/>
            <person name="Hibbett D.S."/>
            <person name="Martin F."/>
            <person name="Nordberg H.P."/>
            <person name="Cantor M.N."/>
            <person name="Hua S.X."/>
        </authorList>
    </citation>
    <scope>NUCLEOTIDE SEQUENCE [LARGE SCALE GENOMIC DNA]</scope>
    <source>
        <strain evidence="1 2">MAFF 305830</strain>
    </source>
</reference>
<gene>
    <name evidence="1" type="ORF">M408DRAFT_326532</name>
</gene>
<dbReference type="Gene3D" id="3.90.1410.10">
    <property type="entry name" value="set domain protein methyltransferase, domain 1"/>
    <property type="match status" value="1"/>
</dbReference>
<dbReference type="EMBL" id="KN824279">
    <property type="protein sequence ID" value="KIM32800.1"/>
    <property type="molecule type" value="Genomic_DNA"/>
</dbReference>
<dbReference type="SUPFAM" id="SSF82199">
    <property type="entry name" value="SET domain"/>
    <property type="match status" value="1"/>
</dbReference>
<dbReference type="Proteomes" id="UP000054097">
    <property type="component" value="Unassembled WGS sequence"/>
</dbReference>
<proteinExistence type="predicted"/>
<accession>A0A0C3B7I7</accession>
<protein>
    <recommendedName>
        <fullName evidence="3">SET domain-containing protein</fullName>
    </recommendedName>
</protein>
<dbReference type="InterPro" id="IPR046341">
    <property type="entry name" value="SET_dom_sf"/>
</dbReference>
<reference evidence="2" key="2">
    <citation type="submission" date="2015-01" db="EMBL/GenBank/DDBJ databases">
        <title>Evolutionary Origins and Diversification of the Mycorrhizal Mutualists.</title>
        <authorList>
            <consortium name="DOE Joint Genome Institute"/>
            <consortium name="Mycorrhizal Genomics Consortium"/>
            <person name="Kohler A."/>
            <person name="Kuo A."/>
            <person name="Nagy L.G."/>
            <person name="Floudas D."/>
            <person name="Copeland A."/>
            <person name="Barry K.W."/>
            <person name="Cichocki N."/>
            <person name="Veneault-Fourrey C."/>
            <person name="LaButti K."/>
            <person name="Lindquist E.A."/>
            <person name="Lipzen A."/>
            <person name="Lundell T."/>
            <person name="Morin E."/>
            <person name="Murat C."/>
            <person name="Riley R."/>
            <person name="Ohm R."/>
            <person name="Sun H."/>
            <person name="Tunlid A."/>
            <person name="Henrissat B."/>
            <person name="Grigoriev I.V."/>
            <person name="Hibbett D.S."/>
            <person name="Martin F."/>
        </authorList>
    </citation>
    <scope>NUCLEOTIDE SEQUENCE [LARGE SCALE GENOMIC DNA]</scope>
    <source>
        <strain evidence="2">MAFF 305830</strain>
    </source>
</reference>
<name>A0A0C3B7I7_SERVB</name>
<organism evidence="1 2">
    <name type="scientific">Serendipita vermifera MAFF 305830</name>
    <dbReference type="NCBI Taxonomy" id="933852"/>
    <lineage>
        <taxon>Eukaryota</taxon>
        <taxon>Fungi</taxon>
        <taxon>Dikarya</taxon>
        <taxon>Basidiomycota</taxon>
        <taxon>Agaricomycotina</taxon>
        <taxon>Agaricomycetes</taxon>
        <taxon>Sebacinales</taxon>
        <taxon>Serendipitaceae</taxon>
        <taxon>Serendipita</taxon>
    </lineage>
</organism>
<dbReference type="AlphaFoldDB" id="A0A0C3B7I7"/>
<evidence type="ECO:0000313" key="2">
    <source>
        <dbReference type="Proteomes" id="UP000054097"/>
    </source>
</evidence>
<dbReference type="PANTHER" id="PTHR13271">
    <property type="entry name" value="UNCHARACTERIZED PUTATIVE METHYLTRANSFERASE"/>
    <property type="match status" value="1"/>
</dbReference>
<evidence type="ECO:0008006" key="3">
    <source>
        <dbReference type="Google" id="ProtNLM"/>
    </source>
</evidence>
<dbReference type="OrthoDB" id="441812at2759"/>
<dbReference type="GO" id="GO:0016279">
    <property type="term" value="F:protein-lysine N-methyltransferase activity"/>
    <property type="evidence" value="ECO:0007669"/>
    <property type="project" value="TreeGrafter"/>
</dbReference>
<dbReference type="InterPro" id="IPR050600">
    <property type="entry name" value="SETD3_SETD6_MTase"/>
</dbReference>